<dbReference type="AlphaFoldDB" id="A0A0D9NJZ3"/>
<proteinExistence type="predicted"/>
<feature type="compositionally biased region" description="Polar residues" evidence="1">
    <location>
        <begin position="129"/>
        <end position="150"/>
    </location>
</feature>
<reference evidence="3" key="1">
    <citation type="journal article" date="2014" name="BMC Genomics">
        <title>The genome sequence of the biocontrol fungus Metarhizium anisopliae and comparative genomics of Metarhizium species.</title>
        <authorList>
            <person name="Pattemore J.A."/>
            <person name="Hane J.K."/>
            <person name="Williams A.H."/>
            <person name="Wilson B.A."/>
            <person name="Stodart B.J."/>
            <person name="Ash G.J."/>
        </authorList>
    </citation>
    <scope>NUCLEOTIDE SEQUENCE [LARGE SCALE GENOMIC DNA]</scope>
    <source>
        <strain evidence="3">BRIP 53293</strain>
    </source>
</reference>
<accession>A0A0D9NJZ3</accession>
<dbReference type="EMBL" id="KE384760">
    <property type="protein sequence ID" value="KJK74392.1"/>
    <property type="molecule type" value="Genomic_DNA"/>
</dbReference>
<protein>
    <submittedName>
        <fullName evidence="2">Uncharacterized protein</fullName>
    </submittedName>
</protein>
<keyword evidence="3" id="KW-1185">Reference proteome</keyword>
<evidence type="ECO:0000256" key="1">
    <source>
        <dbReference type="SAM" id="MobiDB-lite"/>
    </source>
</evidence>
<evidence type="ECO:0000313" key="3">
    <source>
        <dbReference type="Proteomes" id="UP000054544"/>
    </source>
</evidence>
<dbReference type="Proteomes" id="UP000054544">
    <property type="component" value="Unassembled WGS sequence"/>
</dbReference>
<name>A0A0D9NJZ3_METAN</name>
<evidence type="ECO:0000313" key="2">
    <source>
        <dbReference type="EMBL" id="KJK74392.1"/>
    </source>
</evidence>
<gene>
    <name evidence="2" type="ORF">H634G_10299</name>
</gene>
<feature type="region of interest" description="Disordered" evidence="1">
    <location>
        <begin position="110"/>
        <end position="150"/>
    </location>
</feature>
<organism evidence="2 3">
    <name type="scientific">Metarhizium anisopliae BRIP 53293</name>
    <dbReference type="NCBI Taxonomy" id="1291518"/>
    <lineage>
        <taxon>Eukaryota</taxon>
        <taxon>Fungi</taxon>
        <taxon>Dikarya</taxon>
        <taxon>Ascomycota</taxon>
        <taxon>Pezizomycotina</taxon>
        <taxon>Sordariomycetes</taxon>
        <taxon>Hypocreomycetidae</taxon>
        <taxon>Hypocreales</taxon>
        <taxon>Clavicipitaceae</taxon>
        <taxon>Metarhizium</taxon>
    </lineage>
</organism>
<feature type="compositionally biased region" description="Acidic residues" evidence="1">
    <location>
        <begin position="110"/>
        <end position="123"/>
    </location>
</feature>
<sequence>MEEERRLTCRHCQGDLTQLGRQVSHICNLLNHDEEILPNAEGDSSERLTCGHCQGDLTQPGRQVSHICNLLNHDEEIFKNRESDPPKDVFCQFCAENLTPEQIRQLHIIEDEDDDVQSDEDEQICPNCENENLQPPSSGNEPSEYASYSP</sequence>